<evidence type="ECO:0000313" key="1">
    <source>
        <dbReference type="EMBL" id="CAI4011247.1"/>
    </source>
</evidence>
<gene>
    <name evidence="1" type="ORF">C1SCF055_LOCUS36426</name>
</gene>
<reference evidence="2" key="2">
    <citation type="submission" date="2024-04" db="EMBL/GenBank/DDBJ databases">
        <authorList>
            <person name="Chen Y."/>
            <person name="Shah S."/>
            <person name="Dougan E. K."/>
            <person name="Thang M."/>
            <person name="Chan C."/>
        </authorList>
    </citation>
    <scope>NUCLEOTIDE SEQUENCE [LARGE SCALE GENOMIC DNA]</scope>
</reference>
<sequence length="183" mass="20048">MTDGGQSCPKPVAGWRLSSKGLCLTGWILEVYSHDGSQMAQTLFDLRQAEVQRQQVQVPGLGTAPGIVISGSHWQLQWALSGAAALFQLEVLPSSSAPSTEPSSSSSRSELLVSSSIEHFCVPFHVDSAENELWEGQEYQPPGVKVQEYEGCCWEKRKKRTSMQSSMLVNGWQSFGFSASFCK</sequence>
<protein>
    <submittedName>
        <fullName evidence="1">Uncharacterized protein</fullName>
    </submittedName>
</protein>
<reference evidence="1" key="1">
    <citation type="submission" date="2022-10" db="EMBL/GenBank/DDBJ databases">
        <authorList>
            <person name="Chen Y."/>
            <person name="Dougan E. K."/>
            <person name="Chan C."/>
            <person name="Rhodes N."/>
            <person name="Thang M."/>
        </authorList>
    </citation>
    <scope>NUCLEOTIDE SEQUENCE</scope>
</reference>
<dbReference type="EMBL" id="CAMXCT010005057">
    <property type="protein sequence ID" value="CAI4011247.1"/>
    <property type="molecule type" value="Genomic_DNA"/>
</dbReference>
<evidence type="ECO:0000313" key="3">
    <source>
        <dbReference type="Proteomes" id="UP001152797"/>
    </source>
</evidence>
<dbReference type="AlphaFoldDB" id="A0A9P1GI32"/>
<keyword evidence="3" id="KW-1185">Reference proteome</keyword>
<dbReference type="EMBL" id="CAMXCT020005057">
    <property type="protein sequence ID" value="CAL1164622.1"/>
    <property type="molecule type" value="Genomic_DNA"/>
</dbReference>
<dbReference type="Proteomes" id="UP001152797">
    <property type="component" value="Unassembled WGS sequence"/>
</dbReference>
<accession>A0A9P1GI32</accession>
<organism evidence="1">
    <name type="scientific">Cladocopium goreaui</name>
    <dbReference type="NCBI Taxonomy" id="2562237"/>
    <lineage>
        <taxon>Eukaryota</taxon>
        <taxon>Sar</taxon>
        <taxon>Alveolata</taxon>
        <taxon>Dinophyceae</taxon>
        <taxon>Suessiales</taxon>
        <taxon>Symbiodiniaceae</taxon>
        <taxon>Cladocopium</taxon>
    </lineage>
</organism>
<proteinExistence type="predicted"/>
<comment type="caution">
    <text evidence="1">The sequence shown here is derived from an EMBL/GenBank/DDBJ whole genome shotgun (WGS) entry which is preliminary data.</text>
</comment>
<name>A0A9P1GI32_9DINO</name>
<dbReference type="EMBL" id="CAMXCT030005057">
    <property type="protein sequence ID" value="CAL4798559.1"/>
    <property type="molecule type" value="Genomic_DNA"/>
</dbReference>
<evidence type="ECO:0000313" key="2">
    <source>
        <dbReference type="EMBL" id="CAL1164622.1"/>
    </source>
</evidence>